<accession>A0A1N7FZE1</accession>
<dbReference type="OrthoDB" id="241788at2157"/>
<dbReference type="AlphaFoldDB" id="A0A1N7FZE1"/>
<dbReference type="STRING" id="308853.SAMN05421752_10937"/>
<reference evidence="3" key="1">
    <citation type="submission" date="2017-01" db="EMBL/GenBank/DDBJ databases">
        <authorList>
            <person name="Varghese N."/>
            <person name="Submissions S."/>
        </authorList>
    </citation>
    <scope>NUCLEOTIDE SEQUENCE [LARGE SCALE GENOMIC DNA]</scope>
    <source>
        <strain evidence="3">type strain: HArc-</strain>
    </source>
</reference>
<keyword evidence="3" id="KW-1185">Reference proteome</keyword>
<proteinExistence type="predicted"/>
<dbReference type="SUPFAM" id="SSF160387">
    <property type="entry name" value="NosL/MerB-like"/>
    <property type="match status" value="1"/>
</dbReference>
<dbReference type="InterPro" id="IPR008719">
    <property type="entry name" value="N2O_reductase_NosL"/>
</dbReference>
<dbReference type="Proteomes" id="UP000185936">
    <property type="component" value="Unassembled WGS sequence"/>
</dbReference>
<name>A0A1N7FZE1_9EURY</name>
<dbReference type="PROSITE" id="PS51257">
    <property type="entry name" value="PROKAR_LIPOPROTEIN"/>
    <property type="match status" value="1"/>
</dbReference>
<dbReference type="PANTHER" id="PTHR41247">
    <property type="entry name" value="HTH-TYPE TRANSCRIPTIONAL REPRESSOR YCNK"/>
    <property type="match status" value="1"/>
</dbReference>
<protein>
    <submittedName>
        <fullName evidence="2">NosL protein</fullName>
    </submittedName>
</protein>
<dbReference type="RefSeq" id="WP_076609607.1">
    <property type="nucleotide sequence ID" value="NZ_FTNR01000009.1"/>
</dbReference>
<evidence type="ECO:0000313" key="2">
    <source>
        <dbReference type="EMBL" id="SIS05689.1"/>
    </source>
</evidence>
<dbReference type="InterPro" id="IPR006311">
    <property type="entry name" value="TAT_signal"/>
</dbReference>
<dbReference type="PROSITE" id="PS51318">
    <property type="entry name" value="TAT"/>
    <property type="match status" value="1"/>
</dbReference>
<dbReference type="Pfam" id="PF05573">
    <property type="entry name" value="NosL"/>
    <property type="match status" value="1"/>
</dbReference>
<feature type="region of interest" description="Disordered" evidence="1">
    <location>
        <begin position="37"/>
        <end position="57"/>
    </location>
</feature>
<dbReference type="EMBL" id="FTNR01000009">
    <property type="protein sequence ID" value="SIS05689.1"/>
    <property type="molecule type" value="Genomic_DNA"/>
</dbReference>
<evidence type="ECO:0000256" key="1">
    <source>
        <dbReference type="SAM" id="MobiDB-lite"/>
    </source>
</evidence>
<dbReference type="PANTHER" id="PTHR41247:SF1">
    <property type="entry name" value="HTH-TYPE TRANSCRIPTIONAL REPRESSOR YCNK"/>
    <property type="match status" value="1"/>
</dbReference>
<evidence type="ECO:0000313" key="3">
    <source>
        <dbReference type="Proteomes" id="UP000185936"/>
    </source>
</evidence>
<gene>
    <name evidence="2" type="ORF">SAMN05421752_10937</name>
</gene>
<organism evidence="2 3">
    <name type="scientific">Natronorubrum thiooxidans</name>
    <dbReference type="NCBI Taxonomy" id="308853"/>
    <lineage>
        <taxon>Archaea</taxon>
        <taxon>Methanobacteriati</taxon>
        <taxon>Methanobacteriota</taxon>
        <taxon>Stenosarchaea group</taxon>
        <taxon>Halobacteria</taxon>
        <taxon>Halobacteriales</taxon>
        <taxon>Natrialbaceae</taxon>
        <taxon>Natronorubrum</taxon>
    </lineage>
</organism>
<sequence length="200" mass="20863">MTERGGLPIGRRGFLGLLGAGTVAGVAGCLGGDGDDGSAHVDGDQAGNSYDPNVDEHPGDDPIEFAETQGCAVCNMTPTDYPQWQSQLAHKDGTGAVFDTPGCLFAYLVATSSDSAVAGAWATDHGTGDLIDATDAHFVVVTDATAADDPMDINPRVFADHDDAVAYLEEWDAESLTEDDIIGLEDVDVEIASIYRGNRL</sequence>